<protein>
    <recommendedName>
        <fullName evidence="2">phosphoribosylglycinamide formyltransferase 1</fullName>
        <ecNumber evidence="2">2.1.2.2</ecNumber>
    </recommendedName>
</protein>
<comment type="pathway">
    <text evidence="1">Purine metabolism; IMP biosynthesis via de novo pathway; N(2)-formyl-N(1)-(5-phospho-D-ribosyl)glycinamide from N(1)-(5-phospho-D-ribosyl)glycinamide (10-formyl THF route): step 1/1.</text>
</comment>
<accession>A0A5C6GAB2</accession>
<feature type="domain" description="Formyl transferase N-terminal" evidence="5">
    <location>
        <begin position="10"/>
        <end position="188"/>
    </location>
</feature>
<organism evidence="6 7">
    <name type="scientific">Metarhizium rileyi (strain RCEF 4871)</name>
    <name type="common">Nomuraea rileyi</name>
    <dbReference type="NCBI Taxonomy" id="1649241"/>
    <lineage>
        <taxon>Eukaryota</taxon>
        <taxon>Fungi</taxon>
        <taxon>Dikarya</taxon>
        <taxon>Ascomycota</taxon>
        <taxon>Pezizomycotina</taxon>
        <taxon>Sordariomycetes</taxon>
        <taxon>Hypocreomycetidae</taxon>
        <taxon>Hypocreales</taxon>
        <taxon>Clavicipitaceae</taxon>
        <taxon>Metarhizium</taxon>
    </lineage>
</organism>
<dbReference type="Gene3D" id="3.40.50.170">
    <property type="entry name" value="Formyl transferase, N-terminal domain"/>
    <property type="match status" value="1"/>
</dbReference>
<dbReference type="AlphaFoldDB" id="A0A5C6GAB2"/>
<evidence type="ECO:0000259" key="5">
    <source>
        <dbReference type="Pfam" id="PF00551"/>
    </source>
</evidence>
<dbReference type="EMBL" id="SBHS01000022">
    <property type="protein sequence ID" value="TWU72946.1"/>
    <property type="molecule type" value="Genomic_DNA"/>
</dbReference>
<gene>
    <name evidence="6" type="ORF">ED733_002780</name>
</gene>
<dbReference type="GO" id="GO:0006189">
    <property type="term" value="P:'de novo' IMP biosynthetic process"/>
    <property type="evidence" value="ECO:0007669"/>
    <property type="project" value="TreeGrafter"/>
</dbReference>
<dbReference type="PANTHER" id="PTHR43369:SF2">
    <property type="entry name" value="PHOSPHORIBOSYLGLYCINAMIDE FORMYLTRANSFERASE"/>
    <property type="match status" value="1"/>
</dbReference>
<reference evidence="7" key="1">
    <citation type="submission" date="2018-12" db="EMBL/GenBank/DDBJ databases">
        <title>The complete genome of Metarhizium rileyi, a key fungal pathogen of Lepidoptera.</title>
        <authorList>
            <person name="Binneck E."/>
            <person name="Lastra C.C.L."/>
            <person name="Sosa-Gomez D.R."/>
        </authorList>
    </citation>
    <scope>NUCLEOTIDE SEQUENCE [LARGE SCALE GENOMIC DNA]</scope>
    <source>
        <strain evidence="7">Cep018-CH2</strain>
    </source>
</reference>
<dbReference type="SUPFAM" id="SSF53328">
    <property type="entry name" value="Formyltransferase"/>
    <property type="match status" value="1"/>
</dbReference>
<dbReference type="Pfam" id="PF00551">
    <property type="entry name" value="Formyl_trans_N"/>
    <property type="match status" value="1"/>
</dbReference>
<sequence>MTGPEESPCRILVMASGFGSNFQALIDAISAGQLPNSRIISLVTNRKNAHAIVRADKAGIPWDYFNLISSGFLRKGETDEQTVAQGRQQYDAALAARILSVDKERPELIVLAGWMHVFSVAFLEPLERAGVRIINLHPALPGEFDGAMAIERAFEELKAGRLMRTGIMAHYVIDEVDRGSPILVKEIEWKGEGLEELKRELARDSVRGGGYGCVLPLSGSKPLILEHDQSGQRLCSQLRHNVDRTKQAKEAGE</sequence>
<keyword evidence="3" id="KW-0808">Transferase</keyword>
<dbReference type="Proteomes" id="UP000317257">
    <property type="component" value="Unassembled WGS sequence"/>
</dbReference>
<keyword evidence="4" id="KW-0658">Purine biosynthesis</keyword>
<dbReference type="InterPro" id="IPR036477">
    <property type="entry name" value="Formyl_transf_N_sf"/>
</dbReference>
<dbReference type="EC" id="2.1.2.2" evidence="2"/>
<evidence type="ECO:0000313" key="7">
    <source>
        <dbReference type="Proteomes" id="UP000317257"/>
    </source>
</evidence>
<evidence type="ECO:0000256" key="2">
    <source>
        <dbReference type="ARBA" id="ARBA00012254"/>
    </source>
</evidence>
<dbReference type="GO" id="GO:0004644">
    <property type="term" value="F:phosphoribosylglycinamide formyltransferase activity"/>
    <property type="evidence" value="ECO:0007669"/>
    <property type="project" value="UniProtKB-EC"/>
</dbReference>
<comment type="caution">
    <text evidence="6">The sequence shown here is derived from an EMBL/GenBank/DDBJ whole genome shotgun (WGS) entry which is preliminary data.</text>
</comment>
<dbReference type="GO" id="GO:0005737">
    <property type="term" value="C:cytoplasm"/>
    <property type="evidence" value="ECO:0007669"/>
    <property type="project" value="TreeGrafter"/>
</dbReference>
<proteinExistence type="predicted"/>
<evidence type="ECO:0000256" key="4">
    <source>
        <dbReference type="ARBA" id="ARBA00022755"/>
    </source>
</evidence>
<dbReference type="InterPro" id="IPR002376">
    <property type="entry name" value="Formyl_transf_N"/>
</dbReference>
<name>A0A5C6GAB2_METRR</name>
<dbReference type="PANTHER" id="PTHR43369">
    <property type="entry name" value="PHOSPHORIBOSYLGLYCINAMIDE FORMYLTRANSFERASE"/>
    <property type="match status" value="1"/>
</dbReference>
<evidence type="ECO:0000256" key="3">
    <source>
        <dbReference type="ARBA" id="ARBA00022679"/>
    </source>
</evidence>
<evidence type="ECO:0000313" key="6">
    <source>
        <dbReference type="EMBL" id="TWU72946.1"/>
    </source>
</evidence>
<evidence type="ECO:0000256" key="1">
    <source>
        <dbReference type="ARBA" id="ARBA00005054"/>
    </source>
</evidence>